<comment type="caution">
    <text evidence="6">The sequence shown here is derived from an EMBL/GenBank/DDBJ whole genome shotgun (WGS) entry which is preliminary data.</text>
</comment>
<dbReference type="GO" id="GO:0008312">
    <property type="term" value="F:7S RNA binding"/>
    <property type="evidence" value="ECO:0007669"/>
    <property type="project" value="InterPro"/>
</dbReference>
<keyword evidence="4" id="KW-0687">Ribonucleoprotein</keyword>
<feature type="region of interest" description="Disordered" evidence="5">
    <location>
        <begin position="225"/>
        <end position="253"/>
    </location>
</feature>
<keyword evidence="2" id="KW-0963">Cytoplasm</keyword>
<feature type="region of interest" description="Disordered" evidence="5">
    <location>
        <begin position="1"/>
        <end position="21"/>
    </location>
</feature>
<dbReference type="EMBL" id="SWKU01000021">
    <property type="protein sequence ID" value="KAF2997924.1"/>
    <property type="molecule type" value="Genomic_DNA"/>
</dbReference>
<evidence type="ECO:0000313" key="7">
    <source>
        <dbReference type="Proteomes" id="UP000801428"/>
    </source>
</evidence>
<dbReference type="Proteomes" id="UP000801428">
    <property type="component" value="Unassembled WGS sequence"/>
</dbReference>
<sequence>MNPRIEEVSESDSDPSEMDIDDMNELLQARKVDELISARNIPASSQDRQEMLQPQGPNVKTSTDREKSKHYQCLYPVYFDKSRTRAEGRRVGQDLAVENPLAREMADAAADLGLSTVFEPDKTHPKDWANPGRVRVLLKGKDGKLTDPDINNKHHLYIKIAQYLKQHPTQRNTPFRLPIAGMPMPKEMPEPAVPKGWKLNKILPLHSPAITGGGVSENFLQDMMAEMQGQLPGAESGASSGAEGKKKKDKKKK</sequence>
<keyword evidence="3" id="KW-0733">Signal recognition particle</keyword>
<dbReference type="PANTHER" id="PTHR17453:SF0">
    <property type="entry name" value="SIGNAL RECOGNITION PARTICLE 19 KDA PROTEIN"/>
    <property type="match status" value="1"/>
</dbReference>
<evidence type="ECO:0000256" key="5">
    <source>
        <dbReference type="SAM" id="MobiDB-lite"/>
    </source>
</evidence>
<dbReference type="SUPFAM" id="SSF69695">
    <property type="entry name" value="SRP19"/>
    <property type="match status" value="1"/>
</dbReference>
<dbReference type="FunFam" id="3.30.56.30:FF:000003">
    <property type="entry name" value="Signal recognition particle SEC65 subunit"/>
    <property type="match status" value="1"/>
</dbReference>
<dbReference type="Gene3D" id="3.30.56.30">
    <property type="entry name" value="Signal recognition particle, SRP19-like subunit"/>
    <property type="match status" value="1"/>
</dbReference>
<dbReference type="GO" id="GO:0006617">
    <property type="term" value="P:SRP-dependent cotranslational protein targeting to membrane, signal sequence recognition"/>
    <property type="evidence" value="ECO:0007669"/>
    <property type="project" value="TreeGrafter"/>
</dbReference>
<evidence type="ECO:0000256" key="2">
    <source>
        <dbReference type="ARBA" id="ARBA00022490"/>
    </source>
</evidence>
<dbReference type="OrthoDB" id="2190947at2759"/>
<gene>
    <name evidence="6" type="primary">SEC65</name>
    <name evidence="6" type="ORF">E8E13_005174</name>
</gene>
<feature type="compositionally biased region" description="Low complexity" evidence="5">
    <location>
        <begin position="233"/>
        <end position="242"/>
    </location>
</feature>
<evidence type="ECO:0000256" key="1">
    <source>
        <dbReference type="ARBA" id="ARBA00004496"/>
    </source>
</evidence>
<name>A0A9P4T8H8_CURKU</name>
<keyword evidence="7" id="KW-1185">Reference proteome</keyword>
<dbReference type="GO" id="GO:0005786">
    <property type="term" value="C:signal recognition particle, endoplasmic reticulum targeting"/>
    <property type="evidence" value="ECO:0007669"/>
    <property type="project" value="UniProtKB-KW"/>
</dbReference>
<comment type="subcellular location">
    <subcellularLocation>
        <location evidence="1">Cytoplasm</location>
    </subcellularLocation>
</comment>
<evidence type="ECO:0000256" key="4">
    <source>
        <dbReference type="ARBA" id="ARBA00023274"/>
    </source>
</evidence>
<organism evidence="6 7">
    <name type="scientific">Curvularia kusanoi</name>
    <name type="common">Cochliobolus kusanoi</name>
    <dbReference type="NCBI Taxonomy" id="90978"/>
    <lineage>
        <taxon>Eukaryota</taxon>
        <taxon>Fungi</taxon>
        <taxon>Dikarya</taxon>
        <taxon>Ascomycota</taxon>
        <taxon>Pezizomycotina</taxon>
        <taxon>Dothideomycetes</taxon>
        <taxon>Pleosporomycetidae</taxon>
        <taxon>Pleosporales</taxon>
        <taxon>Pleosporineae</taxon>
        <taxon>Pleosporaceae</taxon>
        <taxon>Curvularia</taxon>
    </lineage>
</organism>
<proteinExistence type="predicted"/>
<feature type="compositionally biased region" description="Acidic residues" evidence="5">
    <location>
        <begin position="8"/>
        <end position="21"/>
    </location>
</feature>
<dbReference type="InterPro" id="IPR002778">
    <property type="entry name" value="Signal_recog_particle_SRP19"/>
</dbReference>
<dbReference type="AlphaFoldDB" id="A0A9P4T8H8"/>
<evidence type="ECO:0000256" key="3">
    <source>
        <dbReference type="ARBA" id="ARBA00023135"/>
    </source>
</evidence>
<dbReference type="InterPro" id="IPR036521">
    <property type="entry name" value="SRP19-like_sf"/>
</dbReference>
<dbReference type="Pfam" id="PF01922">
    <property type="entry name" value="SRP19"/>
    <property type="match status" value="1"/>
</dbReference>
<evidence type="ECO:0000313" key="6">
    <source>
        <dbReference type="EMBL" id="KAF2997924.1"/>
    </source>
</evidence>
<dbReference type="PANTHER" id="PTHR17453">
    <property type="entry name" value="SIGNAL RECOGNITION PARTICLE 19 KD PROTEIN"/>
    <property type="match status" value="1"/>
</dbReference>
<feature type="region of interest" description="Disordered" evidence="5">
    <location>
        <begin position="40"/>
        <end position="67"/>
    </location>
</feature>
<reference evidence="6" key="1">
    <citation type="submission" date="2019-04" db="EMBL/GenBank/DDBJ databases">
        <title>Sequencing of skin fungus with MAO and IRED activity.</title>
        <authorList>
            <person name="Marsaioli A.J."/>
            <person name="Bonatto J.M.C."/>
            <person name="Reis Junior O."/>
        </authorList>
    </citation>
    <scope>NUCLEOTIDE SEQUENCE</scope>
    <source>
        <strain evidence="6">30M1</strain>
    </source>
</reference>
<protein>
    <submittedName>
        <fullName evidence="6">Signal recognition particle subunit</fullName>
    </submittedName>
</protein>
<accession>A0A9P4T8H8</accession>